<name>A0ABX8X974_SHEPU</name>
<proteinExistence type="inferred from homology"/>
<evidence type="ECO:0000256" key="1">
    <source>
        <dbReference type="ARBA" id="ARBA00022485"/>
    </source>
</evidence>
<keyword evidence="14" id="KW-1185">Reference proteome</keyword>
<organism evidence="13 14">
    <name type="scientific">Shewanella putrefaciens</name>
    <name type="common">Pseudomonas putrefaciens</name>
    <dbReference type="NCBI Taxonomy" id="24"/>
    <lineage>
        <taxon>Bacteria</taxon>
        <taxon>Pseudomonadati</taxon>
        <taxon>Pseudomonadota</taxon>
        <taxon>Gammaproteobacteria</taxon>
        <taxon>Alteromonadales</taxon>
        <taxon>Shewanellaceae</taxon>
        <taxon>Shewanella</taxon>
    </lineage>
</organism>
<dbReference type="PROSITE" id="PS51687">
    <property type="entry name" value="SAM_MT_RNA_M5U"/>
    <property type="match status" value="1"/>
</dbReference>
<evidence type="ECO:0000256" key="11">
    <source>
        <dbReference type="PROSITE-ProRule" id="PRU01024"/>
    </source>
</evidence>
<evidence type="ECO:0000313" key="13">
    <source>
        <dbReference type="EMBL" id="QYX72079.1"/>
    </source>
</evidence>
<keyword evidence="1 9" id="KW-0004">4Fe-4S</keyword>
<dbReference type="NCBIfam" id="TIGR02085">
    <property type="entry name" value="meth_trns_rumB"/>
    <property type="match status" value="1"/>
</dbReference>
<feature type="active site" description="Nucleophile" evidence="9 11">
    <location>
        <position position="348"/>
    </location>
</feature>
<gene>
    <name evidence="9 13" type="primary">rlmC</name>
    <name evidence="13" type="ORF">K3G22_15205</name>
</gene>
<dbReference type="Proteomes" id="UP000827084">
    <property type="component" value="Chromosome"/>
</dbReference>
<dbReference type="Pfam" id="PF05958">
    <property type="entry name" value="tRNA_U5-meth_tr"/>
    <property type="match status" value="1"/>
</dbReference>
<dbReference type="CDD" id="cd02440">
    <property type="entry name" value="AdoMet_MTases"/>
    <property type="match status" value="1"/>
</dbReference>
<feature type="binding site" evidence="9">
    <location>
        <position position="99"/>
    </location>
    <ligand>
        <name>[4Fe-4S] cluster</name>
        <dbReference type="ChEBI" id="CHEBI:49883"/>
    </ligand>
</feature>
<keyword evidence="6 9" id="KW-0479">Metal-binding</keyword>
<evidence type="ECO:0000313" key="14">
    <source>
        <dbReference type="Proteomes" id="UP000827084"/>
    </source>
</evidence>
<dbReference type="GeneID" id="67444635"/>
<feature type="binding site" evidence="9">
    <location>
        <position position="20"/>
    </location>
    <ligand>
        <name>[4Fe-4S] cluster</name>
        <dbReference type="ChEBI" id="CHEBI:49883"/>
    </ligand>
</feature>
<dbReference type="PROSITE" id="PS01230">
    <property type="entry name" value="TRMA_1"/>
    <property type="match status" value="1"/>
</dbReference>
<dbReference type="GO" id="GO:0008168">
    <property type="term" value="F:methyltransferase activity"/>
    <property type="evidence" value="ECO:0007669"/>
    <property type="project" value="UniProtKB-KW"/>
</dbReference>
<dbReference type="EC" id="2.1.1.189" evidence="9 10"/>
<sequence>MSAVIVNTVEQCGYFNRGQCQSCRHIQVPMAQQLMAKSLELQQLLKPFVAPSAAIFYPPVTGEATAFRNKAKMVVLGAAHAPVLGIVSPSGEAVSLCDCLLYPSDMQKLLHRLTQFVQQAGIPPYRVDKAKGELKFILLTRSQVRGEYLLRFVLRSHNSIERIERALPTLLAEYPQINVVSVNIQPIHMAILEGDEEIFLTENTRLEERFNDVPLFIRPKSFFQTNPQVAAQLYQTAREWVAEFAPKSLWDLFCGVGGFGLHCATKDIALTGIEIEAEAISCAQISANLMGLEKVQFMALDSTDFAQGKNAADKPDLIIVNPPRRGIGEALCQSLSEFAPRAILYSSCNPKTLAKDLEHIQGYHLTKVQLFDLFPHTDHFEVLAMLVKD</sequence>
<comment type="catalytic activity">
    <reaction evidence="9">
        <text>uridine(747) in 23S rRNA + S-adenosyl-L-methionine = 5-methyluridine(747) in 23S rRNA + S-adenosyl-L-homocysteine + H(+)</text>
        <dbReference type="Rhea" id="RHEA:42628"/>
        <dbReference type="Rhea" id="RHEA-COMP:10154"/>
        <dbReference type="Rhea" id="RHEA-COMP:10155"/>
        <dbReference type="ChEBI" id="CHEBI:15378"/>
        <dbReference type="ChEBI" id="CHEBI:57856"/>
        <dbReference type="ChEBI" id="CHEBI:59789"/>
        <dbReference type="ChEBI" id="CHEBI:65315"/>
        <dbReference type="ChEBI" id="CHEBI:74447"/>
        <dbReference type="EC" id="2.1.1.189"/>
    </reaction>
</comment>
<dbReference type="GO" id="GO:0032259">
    <property type="term" value="P:methylation"/>
    <property type="evidence" value="ECO:0007669"/>
    <property type="project" value="UniProtKB-KW"/>
</dbReference>
<dbReference type="PANTHER" id="PTHR11061:SF30">
    <property type="entry name" value="TRNA (URACIL(54)-C(5))-METHYLTRANSFERASE"/>
    <property type="match status" value="1"/>
</dbReference>
<reference evidence="13 14" key="1">
    <citation type="submission" date="2021-08" db="EMBL/GenBank/DDBJ databases">
        <title>Shewanella putrefaciens YZ-J, complete genome.</title>
        <authorList>
            <person name="Yi Z."/>
        </authorList>
    </citation>
    <scope>NUCLEOTIDE SEQUENCE [LARGE SCALE GENOMIC DNA]</scope>
    <source>
        <strain evidence="13 14">YZ-J</strain>
    </source>
</reference>
<keyword evidence="2 9" id="KW-0698">rRNA processing</keyword>
<feature type="binding site" evidence="9">
    <location>
        <position position="23"/>
    </location>
    <ligand>
        <name>[4Fe-4S] cluster</name>
        <dbReference type="ChEBI" id="CHEBI:49883"/>
    </ligand>
</feature>
<evidence type="ECO:0000256" key="6">
    <source>
        <dbReference type="ARBA" id="ARBA00022723"/>
    </source>
</evidence>
<accession>A0ABX8X974</accession>
<protein>
    <recommendedName>
        <fullName evidence="9 10">23S rRNA (uracil(747)-C(5))-methyltransferase RlmC</fullName>
        <ecNumber evidence="9 10">2.1.1.189</ecNumber>
    </recommendedName>
    <alternativeName>
        <fullName evidence="9">23S rRNA(m5U747)-methyltransferase</fullName>
    </alternativeName>
</protein>
<keyword evidence="7 9" id="KW-0408">Iron</keyword>
<evidence type="ECO:0000256" key="8">
    <source>
        <dbReference type="ARBA" id="ARBA00023014"/>
    </source>
</evidence>
<keyword evidence="4 9" id="KW-0808">Transferase</keyword>
<dbReference type="PROSITE" id="PS01231">
    <property type="entry name" value="TRMA_2"/>
    <property type="match status" value="1"/>
</dbReference>
<dbReference type="Gene3D" id="2.40.50.1070">
    <property type="match status" value="1"/>
</dbReference>
<dbReference type="InterPro" id="IPR030391">
    <property type="entry name" value="MeTrfase_TrmA_CS"/>
</dbReference>
<dbReference type="InterPro" id="IPR029063">
    <property type="entry name" value="SAM-dependent_MTases_sf"/>
</dbReference>
<dbReference type="InterPro" id="IPR011825">
    <property type="entry name" value="23SrRNA_MeTrfase_RlmC"/>
</dbReference>
<evidence type="ECO:0000256" key="7">
    <source>
        <dbReference type="ARBA" id="ARBA00023004"/>
    </source>
</evidence>
<evidence type="ECO:0000256" key="12">
    <source>
        <dbReference type="PROSITE-ProRule" id="PRU10015"/>
    </source>
</evidence>
<feature type="binding site" evidence="9 11">
    <location>
        <position position="321"/>
    </location>
    <ligand>
        <name>S-adenosyl-L-methionine</name>
        <dbReference type="ChEBI" id="CHEBI:59789"/>
    </ligand>
</feature>
<comment type="similarity">
    <text evidence="9">Belongs to the class I-like SAM-binding methyltransferase superfamily. RNA M5U methyltransferase family. RlmC subfamily.</text>
</comment>
<evidence type="ECO:0000256" key="2">
    <source>
        <dbReference type="ARBA" id="ARBA00022552"/>
    </source>
</evidence>
<keyword evidence="5 9" id="KW-0949">S-adenosyl-L-methionine</keyword>
<dbReference type="PANTHER" id="PTHR11061">
    <property type="entry name" value="RNA M5U METHYLTRANSFERASE"/>
    <property type="match status" value="1"/>
</dbReference>
<feature type="binding site" evidence="9 11">
    <location>
        <position position="274"/>
    </location>
    <ligand>
        <name>S-adenosyl-L-methionine</name>
        <dbReference type="ChEBI" id="CHEBI:59789"/>
    </ligand>
</feature>
<comment type="function">
    <text evidence="9">Catalyzes the formation of 5-methyl-uridine at position 747 (m5U747) in 23S rRNA.</text>
</comment>
<feature type="binding site" evidence="9 11">
    <location>
        <position position="253"/>
    </location>
    <ligand>
        <name>S-adenosyl-L-methionine</name>
        <dbReference type="ChEBI" id="CHEBI:59789"/>
    </ligand>
</feature>
<dbReference type="HAMAP" id="MF_01012">
    <property type="entry name" value="23SrRNA_methyltr_RlmC"/>
    <property type="match status" value="1"/>
</dbReference>
<feature type="active site" evidence="12">
    <location>
        <position position="348"/>
    </location>
</feature>
<dbReference type="EMBL" id="CP080635">
    <property type="protein sequence ID" value="QYX72079.1"/>
    <property type="molecule type" value="Genomic_DNA"/>
</dbReference>
<dbReference type="Gene3D" id="3.40.50.150">
    <property type="entry name" value="Vaccinia Virus protein VP39"/>
    <property type="match status" value="1"/>
</dbReference>
<evidence type="ECO:0000256" key="9">
    <source>
        <dbReference type="HAMAP-Rule" id="MF_01012"/>
    </source>
</evidence>
<evidence type="ECO:0000256" key="10">
    <source>
        <dbReference type="NCBIfam" id="TIGR02085"/>
    </source>
</evidence>
<keyword evidence="8 9" id="KW-0411">Iron-sulfur</keyword>
<feature type="binding site" evidence="9 11">
    <location>
        <position position="224"/>
    </location>
    <ligand>
        <name>S-adenosyl-L-methionine</name>
        <dbReference type="ChEBI" id="CHEBI:59789"/>
    </ligand>
</feature>
<dbReference type="SUPFAM" id="SSF53335">
    <property type="entry name" value="S-adenosyl-L-methionine-dependent methyltransferases"/>
    <property type="match status" value="1"/>
</dbReference>
<evidence type="ECO:0000256" key="4">
    <source>
        <dbReference type="ARBA" id="ARBA00022679"/>
    </source>
</evidence>
<dbReference type="InterPro" id="IPR030390">
    <property type="entry name" value="MeTrfase_TrmA_AS"/>
</dbReference>
<dbReference type="RefSeq" id="WP_011788268.1">
    <property type="nucleotide sequence ID" value="NZ_BMPK01000001.1"/>
</dbReference>
<evidence type="ECO:0000256" key="3">
    <source>
        <dbReference type="ARBA" id="ARBA00022603"/>
    </source>
</evidence>
<dbReference type="NCBIfam" id="TIGR00479">
    <property type="entry name" value="rumA"/>
    <property type="match status" value="1"/>
</dbReference>
<feature type="binding site" evidence="9">
    <location>
        <position position="12"/>
    </location>
    <ligand>
        <name>[4Fe-4S] cluster</name>
        <dbReference type="ChEBI" id="CHEBI:49883"/>
    </ligand>
</feature>
<keyword evidence="3 9" id="KW-0489">Methyltransferase</keyword>
<dbReference type="InterPro" id="IPR010280">
    <property type="entry name" value="U5_MeTrfase_fam"/>
</dbReference>
<evidence type="ECO:0000256" key="5">
    <source>
        <dbReference type="ARBA" id="ARBA00022691"/>
    </source>
</evidence>